<dbReference type="FunFam" id="3.40.50.1260:FF:000031">
    <property type="entry name" value="Phosphoglycerate kinase 1"/>
    <property type="match status" value="1"/>
</dbReference>
<evidence type="ECO:0000256" key="2">
    <source>
        <dbReference type="ARBA" id="ARBA00004838"/>
    </source>
</evidence>
<evidence type="ECO:0000256" key="3">
    <source>
        <dbReference type="ARBA" id="ARBA00008982"/>
    </source>
</evidence>
<feature type="binding site" evidence="13">
    <location>
        <position position="152"/>
    </location>
    <ligand>
        <name>substrate</name>
    </ligand>
</feature>
<evidence type="ECO:0000313" key="17">
    <source>
        <dbReference type="Proteomes" id="UP000285138"/>
    </source>
</evidence>
<dbReference type="PRINTS" id="PR00477">
    <property type="entry name" value="PHGLYCKINASE"/>
</dbReference>
<dbReference type="GO" id="GO:0006096">
    <property type="term" value="P:glycolytic process"/>
    <property type="evidence" value="ECO:0007669"/>
    <property type="project" value="UniProtKB-UniRule"/>
</dbReference>
<accession>A0A424YHR4</accession>
<proteinExistence type="inferred from homology"/>
<dbReference type="SUPFAM" id="SSF53748">
    <property type="entry name" value="Phosphoglycerate kinase"/>
    <property type="match status" value="1"/>
</dbReference>
<dbReference type="EC" id="2.7.2.3" evidence="5 13"/>
<feature type="binding site" evidence="13 14">
    <location>
        <position position="202"/>
    </location>
    <ligand>
        <name>ATP</name>
        <dbReference type="ChEBI" id="CHEBI:30616"/>
    </ligand>
</feature>
<dbReference type="Gene3D" id="3.40.50.1260">
    <property type="entry name" value="Phosphoglycerate kinase, N-terminal domain"/>
    <property type="match status" value="2"/>
</dbReference>
<evidence type="ECO:0000256" key="12">
    <source>
        <dbReference type="ARBA" id="ARBA00023152"/>
    </source>
</evidence>
<evidence type="ECO:0000256" key="5">
    <source>
        <dbReference type="ARBA" id="ARBA00013061"/>
    </source>
</evidence>
<comment type="catalytic activity">
    <reaction evidence="1 13 15">
        <text>(2R)-3-phosphoglycerate + ATP = (2R)-3-phospho-glyceroyl phosphate + ADP</text>
        <dbReference type="Rhea" id="RHEA:14801"/>
        <dbReference type="ChEBI" id="CHEBI:30616"/>
        <dbReference type="ChEBI" id="CHEBI:57604"/>
        <dbReference type="ChEBI" id="CHEBI:58272"/>
        <dbReference type="ChEBI" id="CHEBI:456216"/>
        <dbReference type="EC" id="2.7.2.3"/>
    </reaction>
</comment>
<dbReference type="Pfam" id="PF00162">
    <property type="entry name" value="PGK"/>
    <property type="match status" value="1"/>
</dbReference>
<comment type="caution">
    <text evidence="13">Lacks conserved residue(s) required for the propagation of feature annotation.</text>
</comment>
<dbReference type="InterPro" id="IPR036043">
    <property type="entry name" value="Phosphoglycerate_kinase_sf"/>
</dbReference>
<dbReference type="InterPro" id="IPR015824">
    <property type="entry name" value="Phosphoglycerate_kinase_N"/>
</dbReference>
<keyword evidence="9 13" id="KW-0547">Nucleotide-binding</keyword>
<dbReference type="AlphaFoldDB" id="A0A424YHR4"/>
<comment type="pathway">
    <text evidence="2 13">Carbohydrate degradation; glycolysis; pyruvate from D-glyceraldehyde 3-phosphate: step 2/5.</text>
</comment>
<dbReference type="GO" id="GO:0005829">
    <property type="term" value="C:cytosol"/>
    <property type="evidence" value="ECO:0007669"/>
    <property type="project" value="TreeGrafter"/>
</dbReference>
<comment type="caution">
    <text evidence="16">The sequence shown here is derived from an EMBL/GenBank/DDBJ whole genome shotgun (WGS) entry which is preliminary data.</text>
</comment>
<dbReference type="GO" id="GO:0043531">
    <property type="term" value="F:ADP binding"/>
    <property type="evidence" value="ECO:0007669"/>
    <property type="project" value="TreeGrafter"/>
</dbReference>
<organism evidence="16 17">
    <name type="scientific">Candidatus Syntrophonatronum acetioxidans</name>
    <dbReference type="NCBI Taxonomy" id="1795816"/>
    <lineage>
        <taxon>Bacteria</taxon>
        <taxon>Bacillati</taxon>
        <taxon>Bacillota</taxon>
        <taxon>Clostridia</taxon>
        <taxon>Eubacteriales</taxon>
        <taxon>Syntrophomonadaceae</taxon>
        <taxon>Candidatus Syntrophonatronum</taxon>
    </lineage>
</organism>
<evidence type="ECO:0000256" key="7">
    <source>
        <dbReference type="ARBA" id="ARBA00022490"/>
    </source>
</evidence>
<comment type="subunit">
    <text evidence="4 13">Monomer.</text>
</comment>
<name>A0A424YHR4_9FIRM</name>
<keyword evidence="11 13" id="KW-0067">ATP-binding</keyword>
<dbReference type="PANTHER" id="PTHR11406:SF23">
    <property type="entry name" value="PHOSPHOGLYCERATE KINASE 1, CHLOROPLASTIC-RELATED"/>
    <property type="match status" value="1"/>
</dbReference>
<dbReference type="GO" id="GO:0005524">
    <property type="term" value="F:ATP binding"/>
    <property type="evidence" value="ECO:0007669"/>
    <property type="project" value="UniProtKB-KW"/>
</dbReference>
<evidence type="ECO:0000256" key="9">
    <source>
        <dbReference type="ARBA" id="ARBA00022741"/>
    </source>
</evidence>
<feature type="binding site" evidence="13 14">
    <location>
        <position position="324"/>
    </location>
    <ligand>
        <name>ATP</name>
        <dbReference type="ChEBI" id="CHEBI:30616"/>
    </ligand>
</feature>
<dbReference type="UniPathway" id="UPA00109">
    <property type="reaction ID" value="UER00185"/>
</dbReference>
<dbReference type="InterPro" id="IPR001576">
    <property type="entry name" value="Phosphoglycerate_kinase"/>
</dbReference>
<feature type="binding site" evidence="13">
    <location>
        <position position="119"/>
    </location>
    <ligand>
        <name>substrate</name>
    </ligand>
</feature>
<dbReference type="GO" id="GO:0004618">
    <property type="term" value="F:phosphoglycerate kinase activity"/>
    <property type="evidence" value="ECO:0007669"/>
    <property type="project" value="UniProtKB-UniRule"/>
</dbReference>
<evidence type="ECO:0000256" key="4">
    <source>
        <dbReference type="ARBA" id="ARBA00011245"/>
    </source>
</evidence>
<comment type="subcellular location">
    <subcellularLocation>
        <location evidence="13">Cytoplasm</location>
    </subcellularLocation>
</comment>
<evidence type="ECO:0000256" key="13">
    <source>
        <dbReference type="HAMAP-Rule" id="MF_00145"/>
    </source>
</evidence>
<evidence type="ECO:0000313" key="16">
    <source>
        <dbReference type="EMBL" id="RQD77778.1"/>
    </source>
</evidence>
<dbReference type="FunFam" id="3.40.50.1260:FF:000006">
    <property type="entry name" value="Phosphoglycerate kinase"/>
    <property type="match status" value="1"/>
</dbReference>
<evidence type="ECO:0000256" key="14">
    <source>
        <dbReference type="PIRSR" id="PIRSR000724-2"/>
    </source>
</evidence>
<dbReference type="PIRSF" id="PIRSF000724">
    <property type="entry name" value="Pgk"/>
    <property type="match status" value="1"/>
</dbReference>
<gene>
    <name evidence="13" type="primary">pgk</name>
    <name evidence="16" type="ORF">D5R97_01660</name>
</gene>
<comment type="similarity">
    <text evidence="3 13 15">Belongs to the phosphoglycerate kinase family.</text>
</comment>
<dbReference type="Proteomes" id="UP000285138">
    <property type="component" value="Unassembled WGS sequence"/>
</dbReference>
<keyword evidence="8 13" id="KW-0808">Transferase</keyword>
<protein>
    <recommendedName>
        <fullName evidence="6 13">Phosphoglycerate kinase</fullName>
        <ecNumber evidence="5 13">2.7.2.3</ecNumber>
    </recommendedName>
</protein>
<dbReference type="EMBL" id="QZAA01000054">
    <property type="protein sequence ID" value="RQD77778.1"/>
    <property type="molecule type" value="Genomic_DNA"/>
</dbReference>
<dbReference type="GO" id="GO:0006094">
    <property type="term" value="P:gluconeogenesis"/>
    <property type="evidence" value="ECO:0007669"/>
    <property type="project" value="TreeGrafter"/>
</dbReference>
<feature type="binding site" evidence="13">
    <location>
        <begin position="60"/>
        <end position="63"/>
    </location>
    <ligand>
        <name>substrate</name>
    </ligand>
</feature>
<keyword evidence="10 13" id="KW-0418">Kinase</keyword>
<feature type="binding site" evidence="13">
    <location>
        <begin position="21"/>
        <end position="23"/>
    </location>
    <ligand>
        <name>substrate</name>
    </ligand>
</feature>
<evidence type="ECO:0000256" key="1">
    <source>
        <dbReference type="ARBA" id="ARBA00000642"/>
    </source>
</evidence>
<evidence type="ECO:0000256" key="11">
    <source>
        <dbReference type="ARBA" id="ARBA00022840"/>
    </source>
</evidence>
<reference evidence="16 17" key="1">
    <citation type="submission" date="2018-08" db="EMBL/GenBank/DDBJ databases">
        <title>The metabolism and importance of syntrophic acetate oxidation coupled to methane or sulfide production in haloalkaline environments.</title>
        <authorList>
            <person name="Timmers P.H.A."/>
            <person name="Vavourakis C.D."/>
            <person name="Sorokin D.Y."/>
            <person name="Sinninghe Damste J.S."/>
            <person name="Muyzer G."/>
            <person name="Stams A.J.M."/>
            <person name="Plugge C.M."/>
        </authorList>
    </citation>
    <scope>NUCLEOTIDE SEQUENCE [LARGE SCALE GENOMIC DNA]</scope>
    <source>
        <strain evidence="16">MSAO_Bac1</strain>
    </source>
</reference>
<keyword evidence="12 13" id="KW-0324">Glycolysis</keyword>
<evidence type="ECO:0000256" key="15">
    <source>
        <dbReference type="RuleBase" id="RU000532"/>
    </source>
</evidence>
<evidence type="ECO:0000256" key="10">
    <source>
        <dbReference type="ARBA" id="ARBA00022777"/>
    </source>
</evidence>
<evidence type="ECO:0000256" key="6">
    <source>
        <dbReference type="ARBA" id="ARBA00016471"/>
    </source>
</evidence>
<dbReference type="PANTHER" id="PTHR11406">
    <property type="entry name" value="PHOSPHOGLYCERATE KINASE"/>
    <property type="match status" value="1"/>
</dbReference>
<dbReference type="HAMAP" id="MF_00145">
    <property type="entry name" value="Phosphoglyc_kinase"/>
    <property type="match status" value="1"/>
</dbReference>
<sequence length="397" mass="43368">MRKVSVKDLKVKGKRVLLRVDLNVTLDREGNVIEKNKILSALPTIKYLVEKGARIILATHLGRPKGEVKEELRLDPVARKLAELLGQPVYKTDQVVGEEPEEALENLQDGEILMLENLRFHPGETKNDPDFARQLAEMADLYVNDAFGTSHRAHASTEGVARILPSAAGLNLEREVKIMSKILENPDRPLIALLGGTKVADKIGLIEHFMGVVDVLLVGGGMANTFLKAKGYNLGRSFVEEDKVEEAKRLLELAEKNRVKLFLPEDVIVARDASEKSDQKIVPVDSIPDDWMALDIGSETLKKFCEELEKARTVVWNGPLGMIEIEAFAQGTKEIARLIADLPVTSVIGGGDVVAAVENAGVADKMTHISTGGGAALEFWEGKNLPALALLPEKVTA</sequence>
<keyword evidence="7 13" id="KW-0963">Cytoplasm</keyword>
<evidence type="ECO:0000256" key="8">
    <source>
        <dbReference type="ARBA" id="ARBA00022679"/>
    </source>
</evidence>